<dbReference type="PANTHER" id="PTHR21342">
    <property type="entry name" value="PHOSPHOPANTETHEINE ADENYLYLTRANSFERASE"/>
    <property type="match status" value="1"/>
</dbReference>
<dbReference type="SUPFAM" id="SSF55811">
    <property type="entry name" value="Nudix"/>
    <property type="match status" value="1"/>
</dbReference>
<evidence type="ECO:0000256" key="2">
    <source>
        <dbReference type="ARBA" id="ARBA00022695"/>
    </source>
</evidence>
<evidence type="ECO:0000313" key="5">
    <source>
        <dbReference type="Proteomes" id="UP000223891"/>
    </source>
</evidence>
<proteinExistence type="predicted"/>
<protein>
    <submittedName>
        <fullName evidence="4">Bifunctional nicotinamide mononucleotide adenylyltransferase/ADP-ribose pyrophosphatase</fullName>
    </submittedName>
</protein>
<dbReference type="Gene3D" id="3.40.50.620">
    <property type="entry name" value="HUPs"/>
    <property type="match status" value="1"/>
</dbReference>
<keyword evidence="5" id="KW-1185">Reference proteome</keyword>
<gene>
    <name evidence="4" type="ORF">CBB_113</name>
</gene>
<evidence type="ECO:0000313" key="4">
    <source>
        <dbReference type="EMBL" id="AMM43678.1"/>
    </source>
</evidence>
<dbReference type="Gene3D" id="3.90.79.10">
    <property type="entry name" value="Nucleoside Triphosphate Pyrophosphohydrolase"/>
    <property type="match status" value="1"/>
</dbReference>
<dbReference type="EMBL" id="KU574722">
    <property type="protein sequence ID" value="AMM43678.1"/>
    <property type="molecule type" value="Genomic_DNA"/>
</dbReference>
<dbReference type="Pfam" id="PF01467">
    <property type="entry name" value="CTP_transf_like"/>
    <property type="match status" value="1"/>
</dbReference>
<keyword evidence="1 4" id="KW-0808">Transferase</keyword>
<dbReference type="NCBIfam" id="TIGR00125">
    <property type="entry name" value="cyt_tran_rel"/>
    <property type="match status" value="1"/>
</dbReference>
<dbReference type="CDD" id="cd18873">
    <property type="entry name" value="NUDIX_NadM_like"/>
    <property type="match status" value="1"/>
</dbReference>
<dbReference type="PROSITE" id="PS51462">
    <property type="entry name" value="NUDIX"/>
    <property type="match status" value="1"/>
</dbReference>
<name>A0A1L2CUI6_9CAUD</name>
<keyword evidence="2 4" id="KW-0548">Nucleotidyltransferase</keyword>
<dbReference type="Proteomes" id="UP000223891">
    <property type="component" value="Segment"/>
</dbReference>
<dbReference type="InterPro" id="IPR000086">
    <property type="entry name" value="NUDIX_hydrolase_dom"/>
</dbReference>
<dbReference type="GO" id="GO:0016779">
    <property type="term" value="F:nucleotidyltransferase activity"/>
    <property type="evidence" value="ECO:0007669"/>
    <property type="project" value="UniProtKB-KW"/>
</dbReference>
<reference evidence="5" key="1">
    <citation type="submission" date="2016-01" db="EMBL/GenBank/DDBJ databases">
        <title>Isolation and Characterization of Enterobacteria phage CBB.</title>
        <authorList>
            <person name="Buttimer C.T.H."/>
            <person name="Hendrix H."/>
            <person name="Alexandre H."/>
            <person name="O'Mahony J."/>
            <person name="Lavigne R."/>
            <person name="Coffey A."/>
        </authorList>
    </citation>
    <scope>NUCLEOTIDE SEQUENCE [LARGE SCALE GENOMIC DNA]</scope>
</reference>
<evidence type="ECO:0000259" key="3">
    <source>
        <dbReference type="PROSITE" id="PS51462"/>
    </source>
</evidence>
<dbReference type="SUPFAM" id="SSF52374">
    <property type="entry name" value="Nucleotidylyl transferase"/>
    <property type="match status" value="1"/>
</dbReference>
<sequence length="365" mass="42166">MKNEKVYVYIGRFQMAHSGHEATIKHALENADRLVILVGSSELARDPKNPFTFAERHQVLDAMSTRLAQEEWAKGRSVKINILPIHDYVYNNSKWLKEVHEQVKSVTSSSNIFITGCQKEADDSTFYLNFFPQWQQDFISEQKVTSLDTRGVPNTASTINSTEMRNQFFSTKQIPEELPEETKEFLEKFMHTKPIVFDNLIGEFNFVQRYRAQMKEQLPYDNIPFLTGDSMVVCAGHVLLVKRRTFPGKGLYALPGGFFDAWQDKDQIQTALRELKEETKIDVPLKVLEGSIRESMEFGDFNRSLRWRIITKCAYIQLQDSTLPKVKGADDAEKAFWMPLGEVVQNRDKFFEDHLSIIDTFLGIL</sequence>
<dbReference type="PANTHER" id="PTHR21342:SF0">
    <property type="entry name" value="BIFUNCTIONAL NMN ADENYLYLTRANSFERASE_NUDIX HYDROLASE"/>
    <property type="match status" value="1"/>
</dbReference>
<evidence type="ECO:0000256" key="1">
    <source>
        <dbReference type="ARBA" id="ARBA00022679"/>
    </source>
</evidence>
<feature type="domain" description="Nudix hydrolase" evidence="3">
    <location>
        <begin position="215"/>
        <end position="361"/>
    </location>
</feature>
<dbReference type="InterPro" id="IPR004821">
    <property type="entry name" value="Cyt_trans-like"/>
</dbReference>
<dbReference type="InterPro" id="IPR014729">
    <property type="entry name" value="Rossmann-like_a/b/a_fold"/>
</dbReference>
<accession>A0A1L2CUI6</accession>
<dbReference type="InterPro" id="IPR015797">
    <property type="entry name" value="NUDIX_hydrolase-like_dom_sf"/>
</dbReference>
<organism evidence="4 5">
    <name type="scientific">Pectobacterium phage vB_PcaM_CBB</name>
    <dbReference type="NCBI Taxonomy" id="2772511"/>
    <lineage>
        <taxon>Viruses</taxon>
        <taxon>Duplodnaviria</taxon>
        <taxon>Heunggongvirae</taxon>
        <taxon>Uroviricota</taxon>
        <taxon>Caudoviricetes</taxon>
        <taxon>Mimasvirus</taxon>
        <taxon>Mimasvirus CBB</taxon>
    </lineage>
</organism>
<dbReference type="Pfam" id="PF00293">
    <property type="entry name" value="NUDIX"/>
    <property type="match status" value="1"/>
</dbReference>